<dbReference type="Proteomes" id="UP000184432">
    <property type="component" value="Unassembled WGS sequence"/>
</dbReference>
<proteinExistence type="inferred from homology"/>
<dbReference type="PANTHER" id="PTHR43133">
    <property type="entry name" value="RNA POLYMERASE ECF-TYPE SIGMA FACTO"/>
    <property type="match status" value="1"/>
</dbReference>
<dbReference type="InterPro" id="IPR007627">
    <property type="entry name" value="RNA_pol_sigma70_r2"/>
</dbReference>
<evidence type="ECO:0000256" key="3">
    <source>
        <dbReference type="ARBA" id="ARBA00023082"/>
    </source>
</evidence>
<keyword evidence="4" id="KW-0804">Transcription</keyword>
<dbReference type="GO" id="GO:0003677">
    <property type="term" value="F:DNA binding"/>
    <property type="evidence" value="ECO:0007669"/>
    <property type="project" value="InterPro"/>
</dbReference>
<dbReference type="CDD" id="cd06171">
    <property type="entry name" value="Sigma70_r4"/>
    <property type="match status" value="1"/>
</dbReference>
<sequence length="173" mass="20069">MSDNKNSTCNEKVFDNFFKSHSKLLRNYLYYKFGDLDQAEDIVQDAFIKLWNNCANVSIDKAKSYVYTVATNLGISITRHQKVKFKYQDYVTQRKSDINHESPEFIALEKEYMEKLKAAIASLPERQREVFLLSRIDKKTYKEIAELSGVSVKAIEKLMHKALGTLRKTLGNI</sequence>
<dbReference type="InterPro" id="IPR014327">
    <property type="entry name" value="RNA_pol_sigma70_bacteroid"/>
</dbReference>
<dbReference type="NCBIfam" id="TIGR02985">
    <property type="entry name" value="Sig70_bacteroi1"/>
    <property type="match status" value="1"/>
</dbReference>
<dbReference type="GO" id="GO:0016987">
    <property type="term" value="F:sigma factor activity"/>
    <property type="evidence" value="ECO:0007669"/>
    <property type="project" value="UniProtKB-KW"/>
</dbReference>
<organism evidence="7 8">
    <name type="scientific">Aquimarina spongiae</name>
    <dbReference type="NCBI Taxonomy" id="570521"/>
    <lineage>
        <taxon>Bacteria</taxon>
        <taxon>Pseudomonadati</taxon>
        <taxon>Bacteroidota</taxon>
        <taxon>Flavobacteriia</taxon>
        <taxon>Flavobacteriales</taxon>
        <taxon>Flavobacteriaceae</taxon>
        <taxon>Aquimarina</taxon>
    </lineage>
</organism>
<evidence type="ECO:0000259" key="5">
    <source>
        <dbReference type="Pfam" id="PF04542"/>
    </source>
</evidence>
<keyword evidence="3" id="KW-0731">Sigma factor</keyword>
<dbReference type="AlphaFoldDB" id="A0A1M6CZS1"/>
<dbReference type="InterPro" id="IPR014284">
    <property type="entry name" value="RNA_pol_sigma-70_dom"/>
</dbReference>
<dbReference type="OrthoDB" id="659855at2"/>
<dbReference type="Gene3D" id="1.10.10.10">
    <property type="entry name" value="Winged helix-like DNA-binding domain superfamily/Winged helix DNA-binding domain"/>
    <property type="match status" value="1"/>
</dbReference>
<dbReference type="RefSeq" id="WP_073315100.1">
    <property type="nucleotide sequence ID" value="NZ_FQYP01000002.1"/>
</dbReference>
<evidence type="ECO:0000313" key="7">
    <source>
        <dbReference type="EMBL" id="SHI66522.1"/>
    </source>
</evidence>
<feature type="domain" description="RNA polymerase sigma factor 70 region 4 type 2" evidence="6">
    <location>
        <begin position="114"/>
        <end position="164"/>
    </location>
</feature>
<dbReference type="InterPro" id="IPR036388">
    <property type="entry name" value="WH-like_DNA-bd_sf"/>
</dbReference>
<evidence type="ECO:0000256" key="4">
    <source>
        <dbReference type="ARBA" id="ARBA00023163"/>
    </source>
</evidence>
<evidence type="ECO:0000256" key="2">
    <source>
        <dbReference type="ARBA" id="ARBA00023015"/>
    </source>
</evidence>
<keyword evidence="8" id="KW-1185">Reference proteome</keyword>
<evidence type="ECO:0000313" key="8">
    <source>
        <dbReference type="Proteomes" id="UP000184432"/>
    </source>
</evidence>
<reference evidence="8" key="1">
    <citation type="submission" date="2016-11" db="EMBL/GenBank/DDBJ databases">
        <authorList>
            <person name="Varghese N."/>
            <person name="Submissions S."/>
        </authorList>
    </citation>
    <scope>NUCLEOTIDE SEQUENCE [LARGE SCALE GENOMIC DNA]</scope>
    <source>
        <strain evidence="8">DSM 22623</strain>
    </source>
</reference>
<dbReference type="NCBIfam" id="TIGR02937">
    <property type="entry name" value="sigma70-ECF"/>
    <property type="match status" value="1"/>
</dbReference>
<accession>A0A1M6CZS1</accession>
<keyword evidence="2" id="KW-0805">Transcription regulation</keyword>
<dbReference type="Pfam" id="PF04542">
    <property type="entry name" value="Sigma70_r2"/>
    <property type="match status" value="1"/>
</dbReference>
<dbReference type="InterPro" id="IPR013249">
    <property type="entry name" value="RNA_pol_sigma70_r4_t2"/>
</dbReference>
<dbReference type="SUPFAM" id="SSF88659">
    <property type="entry name" value="Sigma3 and sigma4 domains of RNA polymerase sigma factors"/>
    <property type="match status" value="1"/>
</dbReference>
<feature type="domain" description="RNA polymerase sigma-70 region 2" evidence="5">
    <location>
        <begin position="18"/>
        <end position="79"/>
    </location>
</feature>
<dbReference type="GO" id="GO:0006352">
    <property type="term" value="P:DNA-templated transcription initiation"/>
    <property type="evidence" value="ECO:0007669"/>
    <property type="project" value="InterPro"/>
</dbReference>
<dbReference type="SUPFAM" id="SSF88946">
    <property type="entry name" value="Sigma2 domain of RNA polymerase sigma factors"/>
    <property type="match status" value="1"/>
</dbReference>
<dbReference type="InterPro" id="IPR039425">
    <property type="entry name" value="RNA_pol_sigma-70-like"/>
</dbReference>
<dbReference type="Pfam" id="PF08281">
    <property type="entry name" value="Sigma70_r4_2"/>
    <property type="match status" value="1"/>
</dbReference>
<dbReference type="STRING" id="570521.SAMN04488508_102366"/>
<evidence type="ECO:0000256" key="1">
    <source>
        <dbReference type="ARBA" id="ARBA00010641"/>
    </source>
</evidence>
<gene>
    <name evidence="7" type="ORF">SAMN04488508_102366</name>
</gene>
<protein>
    <submittedName>
        <fullName evidence="7">RNA polymerase sigma-70 factor, ECF subfamily</fullName>
    </submittedName>
</protein>
<dbReference type="InterPro" id="IPR013325">
    <property type="entry name" value="RNA_pol_sigma_r2"/>
</dbReference>
<dbReference type="InterPro" id="IPR013324">
    <property type="entry name" value="RNA_pol_sigma_r3/r4-like"/>
</dbReference>
<comment type="similarity">
    <text evidence="1">Belongs to the sigma-70 factor family. ECF subfamily.</text>
</comment>
<evidence type="ECO:0000259" key="6">
    <source>
        <dbReference type="Pfam" id="PF08281"/>
    </source>
</evidence>
<dbReference type="EMBL" id="FQYP01000002">
    <property type="protein sequence ID" value="SHI66522.1"/>
    <property type="molecule type" value="Genomic_DNA"/>
</dbReference>
<dbReference type="Gene3D" id="1.10.1740.10">
    <property type="match status" value="1"/>
</dbReference>
<name>A0A1M6CZS1_9FLAO</name>
<dbReference type="PANTHER" id="PTHR43133:SF46">
    <property type="entry name" value="RNA POLYMERASE SIGMA-70 FACTOR ECF SUBFAMILY"/>
    <property type="match status" value="1"/>
</dbReference>